<dbReference type="EMBL" id="JAAYYV010000250">
    <property type="protein sequence ID" value="NLF54645.1"/>
    <property type="molecule type" value="Genomic_DNA"/>
</dbReference>
<name>A0A7X7LWH9_9RHOO</name>
<evidence type="ECO:0000313" key="1">
    <source>
        <dbReference type="EMBL" id="NLF54645.1"/>
    </source>
</evidence>
<protein>
    <submittedName>
        <fullName evidence="1">Uncharacterized protein</fullName>
    </submittedName>
</protein>
<comment type="caution">
    <text evidence="1">The sequence shown here is derived from an EMBL/GenBank/DDBJ whole genome shotgun (WGS) entry which is preliminary data.</text>
</comment>
<proteinExistence type="predicted"/>
<accession>A0A7X7LWH9</accession>
<evidence type="ECO:0000313" key="2">
    <source>
        <dbReference type="Proteomes" id="UP000536534"/>
    </source>
</evidence>
<gene>
    <name evidence="1" type="ORF">GX576_09690</name>
</gene>
<organism evidence="1 2">
    <name type="scientific">Thauera phenolivorans</name>
    <dbReference type="NCBI Taxonomy" id="1792543"/>
    <lineage>
        <taxon>Bacteria</taxon>
        <taxon>Pseudomonadati</taxon>
        <taxon>Pseudomonadota</taxon>
        <taxon>Betaproteobacteria</taxon>
        <taxon>Rhodocyclales</taxon>
        <taxon>Zoogloeaceae</taxon>
        <taxon>Thauera</taxon>
    </lineage>
</organism>
<reference evidence="1 2" key="1">
    <citation type="journal article" date="2020" name="Biotechnol. Biofuels">
        <title>New insights from the biogas microbiome by comprehensive genome-resolved metagenomics of nearly 1600 species originating from multiple anaerobic digesters.</title>
        <authorList>
            <person name="Campanaro S."/>
            <person name="Treu L."/>
            <person name="Rodriguez-R L.M."/>
            <person name="Kovalovszki A."/>
            <person name="Ziels R.M."/>
            <person name="Maus I."/>
            <person name="Zhu X."/>
            <person name="Kougias P.G."/>
            <person name="Basile A."/>
            <person name="Luo G."/>
            <person name="Schluter A."/>
            <person name="Konstantinidis K.T."/>
            <person name="Angelidaki I."/>
        </authorList>
    </citation>
    <scope>NUCLEOTIDE SEQUENCE [LARGE SCALE GENOMIC DNA]</scope>
    <source>
        <strain evidence="1">AS06rmzACSIP_256</strain>
    </source>
</reference>
<sequence length="459" mass="49137">MENAVKSPSVNSAPTPFDEDDVVRSLRAVSASLRAMLHAGLSSADVELVTGHDESVRDATHSLAISYKVGAGGEFRRPAWLATVRDVFAALGDAYWTLLGDETSVGTETLRLRAASVMASQVQWSLCDRHDPPSLAWIRLGSLFRAADEVAAGDVAGDLPNVSREFLRAVALFAADIDQLPFSEALASCEAIGAALPFLALGRDAPVGIHYFVDPPDVCVPQRRLSPIADRRGWSFRPGLASEFFDELALLLSLGRTPRRLEGLDRESAIAAVRRLKASLCVDPPKRRARRYALDGDLAVICGFSGTRAALSSRAATAPATWRVTDLSRTGLGASIPFEPSRPVPDNGELVGVRALDGGEWQIGVARRVRYGTGRVSVGIETLCLEPVLLSVECADLALDVIACDPIQPGHSVRLALPPGLTIGEKTLFAKGEHGSARLLPLAGVSRGYDFDLRSYRVL</sequence>
<dbReference type="AlphaFoldDB" id="A0A7X7LWH9"/>
<dbReference type="Proteomes" id="UP000536534">
    <property type="component" value="Unassembled WGS sequence"/>
</dbReference>